<feature type="disulfide bond" evidence="7">
    <location>
        <begin position="800"/>
        <end position="809"/>
    </location>
</feature>
<evidence type="ECO:0000256" key="1">
    <source>
        <dbReference type="ARBA" id="ARBA00004613"/>
    </source>
</evidence>
<evidence type="ECO:0000259" key="8">
    <source>
        <dbReference type="PROSITE" id="PS50026"/>
    </source>
</evidence>
<feature type="domain" description="EGF-like" evidence="8">
    <location>
        <begin position="1807"/>
        <end position="1846"/>
    </location>
</feature>
<feature type="domain" description="EGF-like" evidence="8">
    <location>
        <begin position="537"/>
        <end position="574"/>
    </location>
</feature>
<feature type="disulfide bond" evidence="7">
    <location>
        <begin position="1324"/>
        <end position="1333"/>
    </location>
</feature>
<keyword evidence="3 7" id="KW-0245">EGF-like domain</keyword>
<dbReference type="SMART" id="SM00209">
    <property type="entry name" value="TSP1"/>
    <property type="match status" value="3"/>
</dbReference>
<keyword evidence="2" id="KW-0964">Secreted</keyword>
<dbReference type="PROSITE" id="PS50092">
    <property type="entry name" value="TSP1"/>
    <property type="match status" value="3"/>
</dbReference>
<dbReference type="Proteomes" id="UP000275408">
    <property type="component" value="Unassembled WGS sequence"/>
</dbReference>
<evidence type="ECO:0000313" key="10">
    <source>
        <dbReference type="Proteomes" id="UP000275408"/>
    </source>
</evidence>
<protein>
    <recommendedName>
        <fullName evidence="8">EGF-like domain-containing protein</fullName>
    </recommendedName>
</protein>
<dbReference type="STRING" id="46731.A0A3M6U4L2"/>
<comment type="subcellular location">
    <subcellularLocation>
        <location evidence="1">Secreted</location>
    </subcellularLocation>
</comment>
<comment type="caution">
    <text evidence="7">Lacks conserved residue(s) required for the propagation of feature annotation.</text>
</comment>
<dbReference type="GO" id="GO:0005576">
    <property type="term" value="C:extracellular region"/>
    <property type="evidence" value="ECO:0007669"/>
    <property type="project" value="UniProtKB-SubCell"/>
</dbReference>
<feature type="domain" description="EGF-like" evidence="8">
    <location>
        <begin position="771"/>
        <end position="810"/>
    </location>
</feature>
<feature type="domain" description="EGF-like" evidence="8">
    <location>
        <begin position="1051"/>
        <end position="1090"/>
    </location>
</feature>
<dbReference type="OrthoDB" id="5953235at2759"/>
<dbReference type="InterPro" id="IPR000742">
    <property type="entry name" value="EGF"/>
</dbReference>
<feature type="domain" description="EGF-like" evidence="8">
    <location>
        <begin position="688"/>
        <end position="727"/>
    </location>
</feature>
<feature type="disulfide bond" evidence="7">
    <location>
        <begin position="759"/>
        <end position="768"/>
    </location>
</feature>
<dbReference type="InterPro" id="IPR001881">
    <property type="entry name" value="EGF-like_Ca-bd_dom"/>
</dbReference>
<dbReference type="PROSITE" id="PS00022">
    <property type="entry name" value="EGF_1"/>
    <property type="match status" value="15"/>
</dbReference>
<feature type="domain" description="EGF-like" evidence="8">
    <location>
        <begin position="1010"/>
        <end position="1049"/>
    </location>
</feature>
<reference evidence="9 10" key="1">
    <citation type="journal article" date="2018" name="Sci. Rep.">
        <title>Comparative analysis of the Pocillopora damicornis genome highlights role of immune system in coral evolution.</title>
        <authorList>
            <person name="Cunning R."/>
            <person name="Bay R.A."/>
            <person name="Gillette P."/>
            <person name="Baker A.C."/>
            <person name="Traylor-Knowles N."/>
        </authorList>
    </citation>
    <scope>NUCLEOTIDE SEQUENCE [LARGE SCALE GENOMIC DNA]</scope>
    <source>
        <strain evidence="9">RSMAS</strain>
        <tissue evidence="9">Whole animal</tissue>
    </source>
</reference>
<dbReference type="SMART" id="SM00181">
    <property type="entry name" value="EGF"/>
    <property type="match status" value="16"/>
</dbReference>
<evidence type="ECO:0000256" key="2">
    <source>
        <dbReference type="ARBA" id="ARBA00022525"/>
    </source>
</evidence>
<comment type="caution">
    <text evidence="9">The sequence shown here is derived from an EMBL/GenBank/DDBJ whole genome shotgun (WGS) entry which is preliminary data.</text>
</comment>
<dbReference type="SMART" id="SM00179">
    <property type="entry name" value="EGF_CA"/>
    <property type="match status" value="11"/>
</dbReference>
<name>A0A3M6U4L2_POCDA</name>
<gene>
    <name evidence="9" type="ORF">pdam_00008003</name>
</gene>
<feature type="domain" description="EGF-like" evidence="8">
    <location>
        <begin position="1522"/>
        <end position="1562"/>
    </location>
</feature>
<keyword evidence="10" id="KW-1185">Reference proteome</keyword>
<feature type="domain" description="EGF-like" evidence="8">
    <location>
        <begin position="1440"/>
        <end position="1479"/>
    </location>
</feature>
<dbReference type="InterPro" id="IPR000884">
    <property type="entry name" value="TSP1_rpt"/>
</dbReference>
<dbReference type="SUPFAM" id="SSF82895">
    <property type="entry name" value="TSP-1 type 1 repeat"/>
    <property type="match status" value="3"/>
</dbReference>
<keyword evidence="5" id="KW-0677">Repeat</keyword>
<dbReference type="EMBL" id="RCHS01002246">
    <property type="protein sequence ID" value="RMX48625.1"/>
    <property type="molecule type" value="Genomic_DNA"/>
</dbReference>
<dbReference type="Pfam" id="PF00008">
    <property type="entry name" value="EGF"/>
    <property type="match status" value="2"/>
</dbReference>
<feature type="disulfide bond" evidence="7">
    <location>
        <begin position="1469"/>
        <end position="1478"/>
    </location>
</feature>
<keyword evidence="4" id="KW-0732">Signal</keyword>
<feature type="disulfide bond" evidence="7">
    <location>
        <begin position="1593"/>
        <end position="1602"/>
    </location>
</feature>
<feature type="domain" description="EGF-like" evidence="8">
    <location>
        <begin position="729"/>
        <end position="769"/>
    </location>
</feature>
<dbReference type="InterPro" id="IPR051022">
    <property type="entry name" value="Notch_Cell-Fate_Det"/>
</dbReference>
<dbReference type="Gene3D" id="2.10.25.10">
    <property type="entry name" value="Laminin"/>
    <property type="match status" value="16"/>
</dbReference>
<feature type="domain" description="EGF-like" evidence="8">
    <location>
        <begin position="1564"/>
        <end position="1603"/>
    </location>
</feature>
<feature type="disulfide bond" evidence="7">
    <location>
        <begin position="717"/>
        <end position="726"/>
    </location>
</feature>
<dbReference type="PANTHER" id="PTHR24049">
    <property type="entry name" value="CRUMBS FAMILY MEMBER"/>
    <property type="match status" value="1"/>
</dbReference>
<feature type="disulfide bond" evidence="7">
    <location>
        <begin position="564"/>
        <end position="573"/>
    </location>
</feature>
<dbReference type="CDD" id="cd00054">
    <property type="entry name" value="EGF_CA"/>
    <property type="match status" value="7"/>
</dbReference>
<feature type="disulfide bond" evidence="7">
    <location>
        <begin position="1836"/>
        <end position="1845"/>
    </location>
</feature>
<dbReference type="InterPro" id="IPR036383">
    <property type="entry name" value="TSP1_rpt_sf"/>
</dbReference>
<dbReference type="Gene3D" id="2.60.120.830">
    <property type="match status" value="1"/>
</dbReference>
<dbReference type="PROSITE" id="PS01186">
    <property type="entry name" value="EGF_2"/>
    <property type="match status" value="4"/>
</dbReference>
<feature type="domain" description="EGF-like" evidence="8">
    <location>
        <begin position="647"/>
        <end position="686"/>
    </location>
</feature>
<feature type="domain" description="EGF-like" evidence="8">
    <location>
        <begin position="1481"/>
        <end position="1520"/>
    </location>
</feature>
<evidence type="ECO:0000256" key="4">
    <source>
        <dbReference type="ARBA" id="ARBA00022729"/>
    </source>
</evidence>
<feature type="disulfide bond" evidence="7">
    <location>
        <begin position="635"/>
        <end position="644"/>
    </location>
</feature>
<evidence type="ECO:0000256" key="7">
    <source>
        <dbReference type="PROSITE-ProRule" id="PRU00076"/>
    </source>
</evidence>
<organism evidence="9 10">
    <name type="scientific">Pocillopora damicornis</name>
    <name type="common">Cauliflower coral</name>
    <name type="synonym">Millepora damicornis</name>
    <dbReference type="NCBI Taxonomy" id="46731"/>
    <lineage>
        <taxon>Eukaryota</taxon>
        <taxon>Metazoa</taxon>
        <taxon>Cnidaria</taxon>
        <taxon>Anthozoa</taxon>
        <taxon>Hexacorallia</taxon>
        <taxon>Scleractinia</taxon>
        <taxon>Astrocoeniina</taxon>
        <taxon>Pocilloporidae</taxon>
        <taxon>Pocillopora</taxon>
    </lineage>
</organism>
<dbReference type="Gene3D" id="2.20.100.10">
    <property type="entry name" value="Thrombospondin type-1 (TSP1) repeat"/>
    <property type="match status" value="3"/>
</dbReference>
<feature type="disulfide bond" evidence="7">
    <location>
        <begin position="1552"/>
        <end position="1561"/>
    </location>
</feature>
<feature type="disulfide bond" evidence="7">
    <location>
        <begin position="1039"/>
        <end position="1048"/>
    </location>
</feature>
<feature type="disulfide bond" evidence="7">
    <location>
        <begin position="1161"/>
        <end position="1170"/>
    </location>
</feature>
<feature type="disulfide bond" evidence="7">
    <location>
        <begin position="1510"/>
        <end position="1519"/>
    </location>
</feature>
<keyword evidence="6 7" id="KW-1015">Disulfide bond</keyword>
<feature type="domain" description="EGF-like" evidence="8">
    <location>
        <begin position="1132"/>
        <end position="1171"/>
    </location>
</feature>
<feature type="domain" description="EGF-like" evidence="8">
    <location>
        <begin position="1295"/>
        <end position="1334"/>
    </location>
</feature>
<dbReference type="PROSITE" id="PS50026">
    <property type="entry name" value="EGF_3"/>
    <property type="match status" value="15"/>
</dbReference>
<dbReference type="Pfam" id="PF05986">
    <property type="entry name" value="ADAMTS_spacer1"/>
    <property type="match status" value="1"/>
</dbReference>
<feature type="disulfide bond" evidence="7">
    <location>
        <begin position="1080"/>
        <end position="1089"/>
    </location>
</feature>
<evidence type="ECO:0000256" key="6">
    <source>
        <dbReference type="ARBA" id="ARBA00023157"/>
    </source>
</evidence>
<dbReference type="InterPro" id="IPR010294">
    <property type="entry name" value="ADAMTS_spacer1"/>
</dbReference>
<feature type="disulfide bond" evidence="7">
    <location>
        <begin position="676"/>
        <end position="685"/>
    </location>
</feature>
<evidence type="ECO:0000256" key="5">
    <source>
        <dbReference type="ARBA" id="ARBA00022737"/>
    </source>
</evidence>
<dbReference type="FunFam" id="2.20.100.10:FF:000005">
    <property type="entry name" value="ADAM metallopeptidase with thrombospondin type 1 motif 9"/>
    <property type="match status" value="2"/>
</dbReference>
<dbReference type="SUPFAM" id="SSF57196">
    <property type="entry name" value="EGF/Laminin"/>
    <property type="match status" value="15"/>
</dbReference>
<evidence type="ECO:0000256" key="3">
    <source>
        <dbReference type="ARBA" id="ARBA00022536"/>
    </source>
</evidence>
<evidence type="ECO:0000313" key="9">
    <source>
        <dbReference type="EMBL" id="RMX48625.1"/>
    </source>
</evidence>
<dbReference type="PANTHER" id="PTHR24049:SF22">
    <property type="entry name" value="DROSOPHILA CRUMBS HOMOLOG"/>
    <property type="match status" value="1"/>
</dbReference>
<proteinExistence type="predicted"/>
<feature type="domain" description="EGF-like" evidence="8">
    <location>
        <begin position="606"/>
        <end position="645"/>
    </location>
</feature>
<sequence length="1851" mass="203767">MDGDTQCKSHYGEAYRRCSQLRLAFIPRKTALYTALQMAIHVYLKGFRLQMVRVADHETGALRESASIMDVRTLMGGGVIGQLTPNVLGPVGEGYSTGQGHAITLHQSTEGRTVTDQPLVNGEPATLGHVPTKRFHTERCNARCTTKILCHTTLDLCGLYCRIGSRVSRHGKVKDGTRATKDEIVFDVCIKGTRCDHLMYSRKKFDRCGKCGGKADSCKDEMGSFTEKIKHVNESAVIKKLPPGTVYAYFRKKISKSYNVLGIQDVYGNYLINVPHTYSKTIKYAGATITYKHDGMQYRDSLEIRGPTTETLKVVLLRVREETAGVDYMLERPLLLGESVENLSYQWVPISHWSTCSVTCGGGTQTRDVFCFLAQNSSVVSDEACGSLTKPASTQKCNTQACEAKWYVEEWTPCSKTCGSGIQTRKVICQQEVSSKTVVVKNSKCPAITKPVLSSKKRSCNEIDCPAEWVVDSAWSKCSTTCKPGKMTRQVVCQKIDQSGATSTVSDLECAYRPNKPVTQLACHVNIPCPAEGNSNGKGICDEVNPCKNGGICTGNSVNHPCLCQAGFTGSYCEVKRDPCESNPCVNQEICSPDVNSPLGYTCQEPSYPCDSSPCYNDGVCVNDKVDSSKYHCQCPPWITGTNCEVLSSACDSSPCVNDGYCSSDPAKPSEYKCACSEWFKGKNCEVQIFPCDSKPCVNGGSCSNDPSDISKYHCKCPKWFVGDKCQDKQTICDAANPCRNGGTCKSSLDNPAEYSCECGDWFLGKDCEVQRYPCDNKPCVNGATCSNDDQDVSLYHCHCTDGYSGKNCQVPKFREIACFNTGSSLLSDILGDFKSQVADEKQVIGACAELAFDKGYKFFALGYNGVCRSGPNARDEYHKEGATSDSNCPNGIGINKRIAVYTFELIPKQISLGCFQEKKSARLLNIKFGSFSSSYDAQDPYAMVIRCAHLARDMDYEYFAVQNSGDCRTDAKIVDNYKTYGEALPDKCQGGVGASLTNFVYRLRPAFSGPNVCDTVPCKNERTCVVHFSDPNRYRCECGDWFTGNNCEVQIYPCDSKPCLNGATCNNDPKDISKYKCKCAAWFTGTNCEVAQTICDTDKPCLNGGQCSSSSSKPHKYSCDCGDWFKGINFRLFPCDNKPCVNGATCSNDDQDVSLYHCHCTDGYSGKNCQVPTFSKIACFNTGSSFLPDILGDFKSQVENNKQQKVISACAELAFDKGYRFFALGYNSLCRSGTNVRDEYHKEGATSDNNCPNGIGVNKRIAVYTFELLPKQISLGCFKDKKSSRLLNIKFGNQIFPCDSNPCQNGATCKNDPKDISKYNCQCANWFTGINCQELLPKQISLGCFNEKKSSRLLNVKFGSFSTSYDAQNPYEMVIRCAHLARDMDYEYFAVQDFGDCRTDVKLVQNYKSYGEASPDKCQGGVGASQTNYVYRLRPAFTGPNVCDTVPCKNGGTCVVHFSDSSRYYCNCGEWFVGNNCGVQIYPCDSNPCQNGATCGNDPHNISKYKCQCADWFTGANCQVSQTICDTGKPCLNGRKCLSSTKSPEQYKCDCGDWFKGKNCEVRLFPCDNKPCVNGATCANDDQDVSLYHCNCTDGYSGKNCQVPAFSKIACFNTGSSYLSDVLGDFKSQVADKKYQVVISTCAELAFDKGYQFFALGYDGLCRSGPNARDEYHKEGATSDNNCVNGIGINKRIAVYTFELLPKQIPLGCFKEKRSSSSRLLRVKFGSFSSSYDEEDPYAMVIRCTHLARDMDYEYFAVQNFGDCRTDSKIVDNYNTYGVATPDKCLGGVGALLTNYVYRLRPAFIGSNVCDTVPCKNGGTCVVHFNDPDKYHCECGSLFAGDNCESALIK</sequence>
<dbReference type="Pfam" id="PF19030">
    <property type="entry name" value="TSP1_ADAMTS"/>
    <property type="match status" value="3"/>
</dbReference>
<dbReference type="GO" id="GO:0005509">
    <property type="term" value="F:calcium ion binding"/>
    <property type="evidence" value="ECO:0007669"/>
    <property type="project" value="InterPro"/>
</dbReference>
<accession>A0A3M6U4L2</accession>